<dbReference type="PANTHER" id="PTHR34553:SF4">
    <property type="entry name" value="G1_S-SPECIFIC CYCLIN-E PROTEIN"/>
    <property type="match status" value="1"/>
</dbReference>
<feature type="transmembrane region" description="Helical" evidence="2">
    <location>
        <begin position="452"/>
        <end position="472"/>
    </location>
</feature>
<evidence type="ECO:0000313" key="3">
    <source>
        <dbReference type="Proteomes" id="UP001652660"/>
    </source>
</evidence>
<protein>
    <submittedName>
        <fullName evidence="4">Uncharacterized protein isoform X1</fullName>
    </submittedName>
</protein>
<dbReference type="RefSeq" id="XP_071904647.1">
    <property type="nucleotide sequence ID" value="XM_072048546.1"/>
</dbReference>
<feature type="region of interest" description="Disordered" evidence="1">
    <location>
        <begin position="260"/>
        <end position="283"/>
    </location>
</feature>
<feature type="transmembrane region" description="Helical" evidence="2">
    <location>
        <begin position="484"/>
        <end position="507"/>
    </location>
</feature>
<accession>A0ABM4UBJ2</accession>
<gene>
    <name evidence="4" type="primary">LOC113688230</name>
</gene>
<organism evidence="3 4">
    <name type="scientific">Coffea arabica</name>
    <name type="common">Arabian coffee</name>
    <dbReference type="NCBI Taxonomy" id="13443"/>
    <lineage>
        <taxon>Eukaryota</taxon>
        <taxon>Viridiplantae</taxon>
        <taxon>Streptophyta</taxon>
        <taxon>Embryophyta</taxon>
        <taxon>Tracheophyta</taxon>
        <taxon>Spermatophyta</taxon>
        <taxon>Magnoliopsida</taxon>
        <taxon>eudicotyledons</taxon>
        <taxon>Gunneridae</taxon>
        <taxon>Pentapetalae</taxon>
        <taxon>asterids</taxon>
        <taxon>lamiids</taxon>
        <taxon>Gentianales</taxon>
        <taxon>Rubiaceae</taxon>
        <taxon>Ixoroideae</taxon>
        <taxon>Gardenieae complex</taxon>
        <taxon>Bertiereae - Coffeeae clade</taxon>
        <taxon>Coffeeae</taxon>
        <taxon>Coffea</taxon>
    </lineage>
</organism>
<proteinExistence type="predicted"/>
<dbReference type="PANTHER" id="PTHR34553">
    <property type="entry name" value="OS05G0597400 PROTEIN"/>
    <property type="match status" value="1"/>
</dbReference>
<sequence length="705" mass="81237">MMRNRDHGCYICPLTSLQIGDLQSYLSHLSLFLAPESKKFYILVDNRPWLKDLVSGAHFWQLMVTKSRLSPFANTRGKKGKKETSEVTDLRVTPKSTASKSKKFKRWFSLVEAATLSRKRALLPVKKLRSALVFNSKLHRTLYGFIVFEIAWHNVRGLNYLNELQTDTSLAVESRFMNRWEFDSIAQAARSISSWFPGTTNERKFLNDYLESTGEVFFDAQENFPRTNIPEDLTCDVSDGGDESSCIYSSSFSAYPARTESGTNMLQTPPPTNGPCKRRKLTNSPSNELEFDIFCKETHGESVGSPIHSRDSYASDCEDVIEASQYSDVLILFRFDDPDLPFKLKEIIVSDLRLLRLLEAGLPSWVIFLQSYPVFSRIYRPWMCPLARALYVLISVVTVLIGFYDLYKNVPVLKATASHLFGPLFDWIETWEMTSRIKYLGTMLFLHNFQKAVRWFLMMTQAVRSFLSIFIQPMAGPFSEFLDFFLPFWNMCIQIVESFFSVLWMVIESSWSLVGNLVEILLMPLWFILSVCWSIATYFLYPVIWVLWEMLYAPIRLVLGLYGLLVSISLCIYGLLKDMWLVMSGVFQFSSGVKSTVRSSEVSMLRSLWNDLFSQIFRAVRSILNGFVAFFTACNRHRLSFFCSIYNHWKEVVQKVHQPGKRSVGSNSTKRSESLVLSYGECKSGAKMMEDRDEFQPPLKFRKVS</sequence>
<dbReference type="GeneID" id="113688230"/>
<keyword evidence="3" id="KW-1185">Reference proteome</keyword>
<name>A0ABM4UBJ2_COFAR</name>
<reference evidence="4" key="1">
    <citation type="submission" date="2025-08" db="UniProtKB">
        <authorList>
            <consortium name="RefSeq"/>
        </authorList>
    </citation>
    <scope>IDENTIFICATION</scope>
    <source>
        <tissue evidence="4">Leaves</tissue>
    </source>
</reference>
<evidence type="ECO:0000313" key="4">
    <source>
        <dbReference type="RefSeq" id="XP_071904647.1"/>
    </source>
</evidence>
<feature type="transmembrane region" description="Helical" evidence="2">
    <location>
        <begin position="555"/>
        <end position="576"/>
    </location>
</feature>
<feature type="transmembrane region" description="Helical" evidence="2">
    <location>
        <begin position="527"/>
        <end position="548"/>
    </location>
</feature>
<keyword evidence="2" id="KW-1133">Transmembrane helix</keyword>
<evidence type="ECO:0000256" key="1">
    <source>
        <dbReference type="SAM" id="MobiDB-lite"/>
    </source>
</evidence>
<dbReference type="Proteomes" id="UP001652660">
    <property type="component" value="Chromosome 5e"/>
</dbReference>
<evidence type="ECO:0000256" key="2">
    <source>
        <dbReference type="SAM" id="Phobius"/>
    </source>
</evidence>
<feature type="transmembrane region" description="Helical" evidence="2">
    <location>
        <begin position="386"/>
        <end position="404"/>
    </location>
</feature>
<keyword evidence="2" id="KW-0472">Membrane</keyword>
<keyword evidence="2" id="KW-0812">Transmembrane</keyword>